<proteinExistence type="predicted"/>
<dbReference type="OrthoDB" id="5653356at2"/>
<evidence type="ECO:0000313" key="3">
    <source>
        <dbReference type="EMBL" id="CEG61640.1"/>
    </source>
</evidence>
<dbReference type="AlphaFoldDB" id="A0A098GI17"/>
<accession>A0A098GI17</accession>
<dbReference type="Proteomes" id="UP000182998">
    <property type="component" value="Unassembled WGS sequence"/>
</dbReference>
<keyword evidence="1" id="KW-1133">Transmembrane helix</keyword>
<keyword evidence="1" id="KW-0812">Transmembrane</keyword>
<evidence type="ECO:0000256" key="1">
    <source>
        <dbReference type="SAM" id="Phobius"/>
    </source>
</evidence>
<evidence type="ECO:0000256" key="2">
    <source>
        <dbReference type="SAM" id="SignalP"/>
    </source>
</evidence>
<dbReference type="EMBL" id="LN614830">
    <property type="protein sequence ID" value="CEG61640.1"/>
    <property type="molecule type" value="Genomic_DNA"/>
</dbReference>
<feature type="chain" id="PRO_5009750822" description="Flagellar biosynthetic protein FliO" evidence="2">
    <location>
        <begin position="23"/>
        <end position="115"/>
    </location>
</feature>
<organism evidence="3 5">
    <name type="scientific">Legionella micdadei</name>
    <name type="common">Tatlockia micdadei</name>
    <dbReference type="NCBI Taxonomy" id="451"/>
    <lineage>
        <taxon>Bacteria</taxon>
        <taxon>Pseudomonadati</taxon>
        <taxon>Pseudomonadota</taxon>
        <taxon>Gammaproteobacteria</taxon>
        <taxon>Legionellales</taxon>
        <taxon>Legionellaceae</taxon>
        <taxon>Legionella</taxon>
    </lineage>
</organism>
<evidence type="ECO:0008006" key="7">
    <source>
        <dbReference type="Google" id="ProtNLM"/>
    </source>
</evidence>
<gene>
    <name evidence="3" type="ORF">LMI_2372</name>
    <name evidence="4" type="ORF">SAMN02982997_01849</name>
</gene>
<dbReference type="Proteomes" id="UP000032414">
    <property type="component" value="Chromosome I"/>
</dbReference>
<keyword evidence="6" id="KW-1185">Reference proteome</keyword>
<dbReference type="EMBL" id="FMVN01000008">
    <property type="protein sequence ID" value="SCY47879.1"/>
    <property type="molecule type" value="Genomic_DNA"/>
</dbReference>
<keyword evidence="1" id="KW-0472">Membrane</keyword>
<feature type="transmembrane region" description="Helical" evidence="1">
    <location>
        <begin position="38"/>
        <end position="55"/>
    </location>
</feature>
<dbReference type="RefSeq" id="WP_045099846.1">
    <property type="nucleotide sequence ID" value="NZ_CP020614.1"/>
</dbReference>
<evidence type="ECO:0000313" key="4">
    <source>
        <dbReference type="EMBL" id="SCY47879.1"/>
    </source>
</evidence>
<dbReference type="KEGG" id="tmc:LMI_2372"/>
<reference evidence="4 6" key="3">
    <citation type="submission" date="2016-10" db="EMBL/GenBank/DDBJ databases">
        <authorList>
            <person name="Varghese N."/>
            <person name="Submissions S."/>
        </authorList>
    </citation>
    <scope>NUCLEOTIDE SEQUENCE [LARGE SCALE GENOMIC DNA]</scope>
    <source>
        <strain evidence="4 6">ATCC 33218</strain>
    </source>
</reference>
<reference evidence="3" key="2">
    <citation type="submission" date="2014-09" db="EMBL/GenBank/DDBJ databases">
        <authorList>
            <person name="GOMEZ-VALERO Laura"/>
        </authorList>
    </citation>
    <scope>NUCLEOTIDE SEQUENCE</scope>
    <source>
        <strain evidence="3">ATCC33218</strain>
    </source>
</reference>
<protein>
    <recommendedName>
        <fullName evidence="7">Flagellar biosynthetic protein FliO</fullName>
    </recommendedName>
</protein>
<reference evidence="5" key="1">
    <citation type="submission" date="2014-09" db="EMBL/GenBank/DDBJ databases">
        <authorList>
            <person name="Gomez-Valero L."/>
        </authorList>
    </citation>
    <scope>NUCLEOTIDE SEQUENCE [LARGE SCALE GENOMIC DNA]</scope>
    <source>
        <strain evidence="5">ATCC33218</strain>
    </source>
</reference>
<keyword evidence="2" id="KW-0732">Signal</keyword>
<sequence length="115" mass="13138">MSNCQPVLLFGLMSFSSSQVFAENIPFKENFQLKPGWIIYLLAILTLAAIYLISARKNRGSQLQSSACLVVDKKRLSTKTTVYILDYQNQRFLLAENQHALVFQQLNKETHDVAR</sequence>
<evidence type="ECO:0000313" key="6">
    <source>
        <dbReference type="Proteomes" id="UP000182998"/>
    </source>
</evidence>
<dbReference type="STRING" id="451.B6N58_04300"/>
<feature type="signal peptide" evidence="2">
    <location>
        <begin position="1"/>
        <end position="22"/>
    </location>
</feature>
<name>A0A098GI17_LEGMI</name>
<dbReference type="PATRIC" id="fig|451.8.peg.2909"/>
<evidence type="ECO:0000313" key="5">
    <source>
        <dbReference type="Proteomes" id="UP000032414"/>
    </source>
</evidence>
<dbReference type="HOGENOM" id="CLU_2167813_0_0_6"/>